<feature type="transmembrane region" description="Helical" evidence="1">
    <location>
        <begin position="222"/>
        <end position="240"/>
    </location>
</feature>
<name>A0ABP9WCD2_9DEIO</name>
<evidence type="ECO:0000256" key="1">
    <source>
        <dbReference type="SAM" id="Phobius"/>
    </source>
</evidence>
<reference evidence="2 3" key="1">
    <citation type="submission" date="2024-02" db="EMBL/GenBank/DDBJ databases">
        <title>Deinococcus carri NBRC 110142.</title>
        <authorList>
            <person name="Ichikawa N."/>
            <person name="Katano-Makiyama Y."/>
            <person name="Hidaka K."/>
        </authorList>
    </citation>
    <scope>NUCLEOTIDE SEQUENCE [LARGE SCALE GENOMIC DNA]</scope>
    <source>
        <strain evidence="2 3">NBRC 110142</strain>
    </source>
</reference>
<dbReference type="RefSeq" id="WP_345468344.1">
    <property type="nucleotide sequence ID" value="NZ_BAABRP010000031.1"/>
</dbReference>
<evidence type="ECO:0000313" key="3">
    <source>
        <dbReference type="Proteomes" id="UP001401887"/>
    </source>
</evidence>
<feature type="transmembrane region" description="Helical" evidence="1">
    <location>
        <begin position="6"/>
        <end position="26"/>
    </location>
</feature>
<dbReference type="EMBL" id="BAABRP010000031">
    <property type="protein sequence ID" value="GAA5514994.1"/>
    <property type="molecule type" value="Genomic_DNA"/>
</dbReference>
<keyword evidence="1" id="KW-0812">Transmembrane</keyword>
<sequence length="244" mass="24916">MAAPLPEILTLTLIPVAATILGGVAASFRTPGERLRSFVQHFAAGVVFAAVAGELLPEITQGHQPLGVVIGFVLGVAVMLALRQIAGWLERPLADGGRQPSGNLGLITVVGIDVLIDGLLIGVGFAAGARVGTLLVVALTLELLFLGVSVASSLGQVGTPPGRTILTVTGLSLLVILGALLGSTLLQGLSGLALEIVLSFGAAALLFLVTEELLTEAHEVKETPLITAAFFAGFVALYLLELMS</sequence>
<evidence type="ECO:0008006" key="4">
    <source>
        <dbReference type="Google" id="ProtNLM"/>
    </source>
</evidence>
<comment type="caution">
    <text evidence="2">The sequence shown here is derived from an EMBL/GenBank/DDBJ whole genome shotgun (WGS) entry which is preliminary data.</text>
</comment>
<feature type="transmembrane region" description="Helical" evidence="1">
    <location>
        <begin position="164"/>
        <end position="186"/>
    </location>
</feature>
<keyword evidence="1" id="KW-1133">Transmembrane helix</keyword>
<feature type="transmembrane region" description="Helical" evidence="1">
    <location>
        <begin position="103"/>
        <end position="127"/>
    </location>
</feature>
<feature type="transmembrane region" description="Helical" evidence="1">
    <location>
        <begin position="38"/>
        <end position="56"/>
    </location>
</feature>
<organism evidence="2 3">
    <name type="scientific">Deinococcus carri</name>
    <dbReference type="NCBI Taxonomy" id="1211323"/>
    <lineage>
        <taxon>Bacteria</taxon>
        <taxon>Thermotogati</taxon>
        <taxon>Deinococcota</taxon>
        <taxon>Deinococci</taxon>
        <taxon>Deinococcales</taxon>
        <taxon>Deinococcaceae</taxon>
        <taxon>Deinococcus</taxon>
    </lineage>
</organism>
<dbReference type="Proteomes" id="UP001401887">
    <property type="component" value="Unassembled WGS sequence"/>
</dbReference>
<keyword evidence="1" id="KW-0472">Membrane</keyword>
<protein>
    <recommendedName>
        <fullName evidence="4">Transporter</fullName>
    </recommendedName>
</protein>
<gene>
    <name evidence="2" type="ORF">Dcar01_03758</name>
</gene>
<proteinExistence type="predicted"/>
<evidence type="ECO:0000313" key="2">
    <source>
        <dbReference type="EMBL" id="GAA5514994.1"/>
    </source>
</evidence>
<keyword evidence="3" id="KW-1185">Reference proteome</keyword>
<feature type="transmembrane region" description="Helical" evidence="1">
    <location>
        <begin position="62"/>
        <end position="82"/>
    </location>
</feature>
<accession>A0ABP9WCD2</accession>
<feature type="transmembrane region" description="Helical" evidence="1">
    <location>
        <begin position="133"/>
        <end position="152"/>
    </location>
</feature>
<feature type="transmembrane region" description="Helical" evidence="1">
    <location>
        <begin position="192"/>
        <end position="210"/>
    </location>
</feature>